<accession>A0AAD1Y596</accession>
<keyword evidence="1" id="KW-0732">Signal</keyword>
<comment type="caution">
    <text evidence="2">The sequence shown here is derived from an EMBL/GenBank/DDBJ whole genome shotgun (WGS) entry which is preliminary data.</text>
</comment>
<organism evidence="2 3">
    <name type="scientific">Euplotes crassus</name>
    <dbReference type="NCBI Taxonomy" id="5936"/>
    <lineage>
        <taxon>Eukaryota</taxon>
        <taxon>Sar</taxon>
        <taxon>Alveolata</taxon>
        <taxon>Ciliophora</taxon>
        <taxon>Intramacronucleata</taxon>
        <taxon>Spirotrichea</taxon>
        <taxon>Hypotrichia</taxon>
        <taxon>Euplotida</taxon>
        <taxon>Euplotidae</taxon>
        <taxon>Moneuplotes</taxon>
    </lineage>
</organism>
<keyword evidence="3" id="KW-1185">Reference proteome</keyword>
<dbReference type="EMBL" id="CAMPGE010026430">
    <property type="protein sequence ID" value="CAI2384121.1"/>
    <property type="molecule type" value="Genomic_DNA"/>
</dbReference>
<dbReference type="AlphaFoldDB" id="A0AAD1Y596"/>
<reference evidence="2" key="1">
    <citation type="submission" date="2023-07" db="EMBL/GenBank/DDBJ databases">
        <authorList>
            <consortium name="AG Swart"/>
            <person name="Singh M."/>
            <person name="Singh A."/>
            <person name="Seah K."/>
            <person name="Emmerich C."/>
        </authorList>
    </citation>
    <scope>NUCLEOTIDE SEQUENCE</scope>
    <source>
        <strain evidence="2">DP1</strain>
    </source>
</reference>
<feature type="chain" id="PRO_5042279771" description="Transmembrane protein" evidence="1">
    <location>
        <begin position="22"/>
        <end position="88"/>
    </location>
</feature>
<evidence type="ECO:0000313" key="2">
    <source>
        <dbReference type="EMBL" id="CAI2384121.1"/>
    </source>
</evidence>
<sequence length="88" mass="9985">MASFKLICILLLLIIIGEAVAKPIFFPAESELSRLNRDLEGCLMFIGDLASLTWKSFKDLVTLNTSEWKDNVVWIGINMFMVLVNCFL</sequence>
<protein>
    <recommendedName>
        <fullName evidence="4">Transmembrane protein</fullName>
    </recommendedName>
</protein>
<evidence type="ECO:0000313" key="3">
    <source>
        <dbReference type="Proteomes" id="UP001295684"/>
    </source>
</evidence>
<evidence type="ECO:0008006" key="4">
    <source>
        <dbReference type="Google" id="ProtNLM"/>
    </source>
</evidence>
<evidence type="ECO:0000256" key="1">
    <source>
        <dbReference type="SAM" id="SignalP"/>
    </source>
</evidence>
<dbReference type="Proteomes" id="UP001295684">
    <property type="component" value="Unassembled WGS sequence"/>
</dbReference>
<name>A0AAD1Y596_EUPCR</name>
<proteinExistence type="predicted"/>
<gene>
    <name evidence="2" type="ORF">ECRASSUSDP1_LOCUS25642</name>
</gene>
<feature type="signal peptide" evidence="1">
    <location>
        <begin position="1"/>
        <end position="21"/>
    </location>
</feature>